<feature type="domain" description="NAD-dependent epimerase/dehydratase" evidence="3">
    <location>
        <begin position="6"/>
        <end position="287"/>
    </location>
</feature>
<name>A0AA38RTK1_9PEZI</name>
<dbReference type="Gene3D" id="3.40.50.720">
    <property type="entry name" value="NAD(P)-binding Rossmann-like Domain"/>
    <property type="match status" value="1"/>
</dbReference>
<keyword evidence="5" id="KW-1185">Reference proteome</keyword>
<dbReference type="Pfam" id="PF01370">
    <property type="entry name" value="Epimerase"/>
    <property type="match status" value="1"/>
</dbReference>
<dbReference type="PANTHER" id="PTHR10366:SF564">
    <property type="entry name" value="STEROL-4-ALPHA-CARBOXYLATE 3-DEHYDROGENASE, DECARBOXYLATING"/>
    <property type="match status" value="1"/>
</dbReference>
<dbReference type="InterPro" id="IPR001509">
    <property type="entry name" value="Epimerase_deHydtase"/>
</dbReference>
<dbReference type="InterPro" id="IPR036291">
    <property type="entry name" value="NAD(P)-bd_dom_sf"/>
</dbReference>
<proteinExistence type="inferred from homology"/>
<accession>A0AA38RTK1</accession>
<dbReference type="Proteomes" id="UP001174694">
    <property type="component" value="Unassembled WGS sequence"/>
</dbReference>
<evidence type="ECO:0000313" key="5">
    <source>
        <dbReference type="Proteomes" id="UP001174694"/>
    </source>
</evidence>
<keyword evidence="1" id="KW-0560">Oxidoreductase</keyword>
<protein>
    <submittedName>
        <fullName evidence="4">NAD dependent epimerase/dehydratase</fullName>
    </submittedName>
</protein>
<dbReference type="SUPFAM" id="SSF51735">
    <property type="entry name" value="NAD(P)-binding Rossmann-fold domains"/>
    <property type="match status" value="1"/>
</dbReference>
<evidence type="ECO:0000259" key="3">
    <source>
        <dbReference type="Pfam" id="PF01370"/>
    </source>
</evidence>
<sequence length="363" mass="39521">MSSHRVLLTGANGFIAQHILADFLEAGHSVRGVVRSQARVTQLKAIFSKYADKQLDFAIVQDITAPGAFDAALQSPEGPFDAALQSPEGPFDLVVHTASPYNFREGETNDHFLNPAVKGTTGILESVARAAPSVKRVIVTSSMASIVDFAAPVVTHPAKVYTEADWSPVTWEQALSTDNMHIVYQASKKYAEKAAWEFVEQHKPGFDLVTLCPPMVYGPAYEPSVYQTAQQLNESVLMLYNVSLRPGLTEDSPVPPTGMHVYVDVRDVAQAHLLAATTPAAGGHRFVLCAEQGHMSSQRVVNILRARLPEWSKRIPRGEPDKWEMPEGAYGASSALAKEVLGLKFHTPEETIGDMGAQLIEFA</sequence>
<evidence type="ECO:0000256" key="2">
    <source>
        <dbReference type="ARBA" id="ARBA00023445"/>
    </source>
</evidence>
<organism evidence="4 5">
    <name type="scientific">Pleurostoma richardsiae</name>
    <dbReference type="NCBI Taxonomy" id="41990"/>
    <lineage>
        <taxon>Eukaryota</taxon>
        <taxon>Fungi</taxon>
        <taxon>Dikarya</taxon>
        <taxon>Ascomycota</taxon>
        <taxon>Pezizomycotina</taxon>
        <taxon>Sordariomycetes</taxon>
        <taxon>Sordariomycetidae</taxon>
        <taxon>Calosphaeriales</taxon>
        <taxon>Pleurostomataceae</taxon>
        <taxon>Pleurostoma</taxon>
    </lineage>
</organism>
<dbReference type="EMBL" id="JANBVO010000029">
    <property type="protein sequence ID" value="KAJ9138667.1"/>
    <property type="molecule type" value="Genomic_DNA"/>
</dbReference>
<evidence type="ECO:0000256" key="1">
    <source>
        <dbReference type="ARBA" id="ARBA00023002"/>
    </source>
</evidence>
<dbReference type="InterPro" id="IPR050425">
    <property type="entry name" value="NAD(P)_dehydrat-like"/>
</dbReference>
<dbReference type="GO" id="GO:0016616">
    <property type="term" value="F:oxidoreductase activity, acting on the CH-OH group of donors, NAD or NADP as acceptor"/>
    <property type="evidence" value="ECO:0007669"/>
    <property type="project" value="TreeGrafter"/>
</dbReference>
<evidence type="ECO:0000313" key="4">
    <source>
        <dbReference type="EMBL" id="KAJ9138667.1"/>
    </source>
</evidence>
<dbReference type="CDD" id="cd05227">
    <property type="entry name" value="AR_SDR_e"/>
    <property type="match status" value="1"/>
</dbReference>
<dbReference type="AlphaFoldDB" id="A0AA38RTK1"/>
<gene>
    <name evidence="4" type="ORF">NKR23_g8336</name>
</gene>
<reference evidence="4" key="1">
    <citation type="submission" date="2022-07" db="EMBL/GenBank/DDBJ databases">
        <title>Fungi with potential for degradation of polypropylene.</title>
        <authorList>
            <person name="Gostincar C."/>
        </authorList>
    </citation>
    <scope>NUCLEOTIDE SEQUENCE</scope>
    <source>
        <strain evidence="4">EXF-13308</strain>
    </source>
</reference>
<comment type="similarity">
    <text evidence="2">Belongs to the NAD(P)-dependent epimerase/dehydratase family. Dihydroflavonol-4-reductase subfamily.</text>
</comment>
<comment type="caution">
    <text evidence="4">The sequence shown here is derived from an EMBL/GenBank/DDBJ whole genome shotgun (WGS) entry which is preliminary data.</text>
</comment>
<dbReference type="PANTHER" id="PTHR10366">
    <property type="entry name" value="NAD DEPENDENT EPIMERASE/DEHYDRATASE"/>
    <property type="match status" value="1"/>
</dbReference>